<dbReference type="EMBL" id="JBHUME010000022">
    <property type="protein sequence ID" value="MFD2615723.1"/>
    <property type="molecule type" value="Genomic_DNA"/>
</dbReference>
<feature type="transmembrane region" description="Helical" evidence="1">
    <location>
        <begin position="39"/>
        <end position="58"/>
    </location>
</feature>
<dbReference type="RefSeq" id="WP_377607880.1">
    <property type="nucleotide sequence ID" value="NZ_JBHUME010000022.1"/>
</dbReference>
<organism evidence="3 4">
    <name type="scientific">Paenibacillus gansuensis</name>
    <dbReference type="NCBI Taxonomy" id="306542"/>
    <lineage>
        <taxon>Bacteria</taxon>
        <taxon>Bacillati</taxon>
        <taxon>Bacillota</taxon>
        <taxon>Bacilli</taxon>
        <taxon>Bacillales</taxon>
        <taxon>Paenibacillaceae</taxon>
        <taxon>Paenibacillus</taxon>
    </lineage>
</organism>
<protein>
    <submittedName>
        <fullName evidence="3">PhBC6A51 family helix-turn-helix protein</fullName>
    </submittedName>
</protein>
<evidence type="ECO:0000313" key="4">
    <source>
        <dbReference type="Proteomes" id="UP001597541"/>
    </source>
</evidence>
<evidence type="ECO:0000256" key="1">
    <source>
        <dbReference type="SAM" id="Phobius"/>
    </source>
</evidence>
<gene>
    <name evidence="3" type="ORF">ACFSUF_25265</name>
</gene>
<sequence length="159" mass="18973">MLSTPFCLKLCELGITTCLDSRTLRILGFCRGSFFVFKISPYVFLLFLFLYFLLTELIRIRKRRCKRKGNYPKRRLPLDIRHYEAIDMLSECGRERPAREIIASTLGISRMTLYRWERRSDFQAELRRTIQRKAAKHQRKVTFEMMAADIPWLHSFLGV</sequence>
<keyword evidence="1" id="KW-0472">Membrane</keyword>
<dbReference type="Pfam" id="PF13022">
    <property type="entry name" value="HTH_Tnp_1_2"/>
    <property type="match status" value="1"/>
</dbReference>
<reference evidence="4" key="1">
    <citation type="journal article" date="2019" name="Int. J. Syst. Evol. Microbiol.">
        <title>The Global Catalogue of Microorganisms (GCM) 10K type strain sequencing project: providing services to taxonomists for standard genome sequencing and annotation.</title>
        <authorList>
            <consortium name="The Broad Institute Genomics Platform"/>
            <consortium name="The Broad Institute Genome Sequencing Center for Infectious Disease"/>
            <person name="Wu L."/>
            <person name="Ma J."/>
        </authorList>
    </citation>
    <scope>NUCLEOTIDE SEQUENCE [LARGE SCALE GENOMIC DNA]</scope>
    <source>
        <strain evidence="4">KCTC 3950</strain>
    </source>
</reference>
<dbReference type="Gene3D" id="1.10.10.60">
    <property type="entry name" value="Homeodomain-like"/>
    <property type="match status" value="1"/>
</dbReference>
<evidence type="ECO:0000313" key="3">
    <source>
        <dbReference type="EMBL" id="MFD2615723.1"/>
    </source>
</evidence>
<dbReference type="Proteomes" id="UP001597541">
    <property type="component" value="Unassembled WGS sequence"/>
</dbReference>
<accession>A0ABW5PLW5</accession>
<keyword evidence="4" id="KW-1185">Reference proteome</keyword>
<name>A0ABW5PLW5_9BACL</name>
<keyword evidence="1" id="KW-1133">Transmembrane helix</keyword>
<feature type="domain" description="Homeodomain phBC6A51-type" evidence="2">
    <location>
        <begin position="73"/>
        <end position="141"/>
    </location>
</feature>
<keyword evidence="1" id="KW-0812">Transmembrane</keyword>
<dbReference type="InterPro" id="IPR024978">
    <property type="entry name" value="Homeodomain_phBC6A51-type"/>
</dbReference>
<evidence type="ECO:0000259" key="2">
    <source>
        <dbReference type="Pfam" id="PF13022"/>
    </source>
</evidence>
<comment type="caution">
    <text evidence="3">The sequence shown here is derived from an EMBL/GenBank/DDBJ whole genome shotgun (WGS) entry which is preliminary data.</text>
</comment>
<proteinExistence type="predicted"/>